<dbReference type="Gene3D" id="1.25.40.390">
    <property type="match status" value="1"/>
</dbReference>
<dbReference type="InterPro" id="IPR012944">
    <property type="entry name" value="SusD_RagB_dom"/>
</dbReference>
<dbReference type="SUPFAM" id="SSF48452">
    <property type="entry name" value="TPR-like"/>
    <property type="match status" value="1"/>
</dbReference>
<dbReference type="InterPro" id="IPR019734">
    <property type="entry name" value="TPR_rpt"/>
</dbReference>
<proteinExistence type="inferred from homology"/>
<evidence type="ECO:0000256" key="5">
    <source>
        <dbReference type="ARBA" id="ARBA00023237"/>
    </source>
</evidence>
<keyword evidence="4" id="KW-0472">Membrane</keyword>
<name>A0ABM9AXF6_9BACT</name>
<evidence type="ECO:0000259" key="8">
    <source>
        <dbReference type="Pfam" id="PF07980"/>
    </source>
</evidence>
<evidence type="ECO:0000256" key="4">
    <source>
        <dbReference type="ARBA" id="ARBA00023136"/>
    </source>
</evidence>
<keyword evidence="6" id="KW-0802">TPR repeat</keyword>
<evidence type="ECO:0000256" key="2">
    <source>
        <dbReference type="ARBA" id="ARBA00006275"/>
    </source>
</evidence>
<feature type="chain" id="PRO_5045981229" evidence="7">
    <location>
        <begin position="25"/>
        <end position="491"/>
    </location>
</feature>
<feature type="signal peptide" evidence="7">
    <location>
        <begin position="1"/>
        <end position="24"/>
    </location>
</feature>
<dbReference type="EMBL" id="CAKLPZ010000001">
    <property type="protein sequence ID" value="CAH0999391.1"/>
    <property type="molecule type" value="Genomic_DNA"/>
</dbReference>
<evidence type="ECO:0000256" key="3">
    <source>
        <dbReference type="ARBA" id="ARBA00022729"/>
    </source>
</evidence>
<gene>
    <name evidence="10" type="ORF">LEM8419_00689</name>
</gene>
<feature type="domain" description="RagB/SusD" evidence="8">
    <location>
        <begin position="326"/>
        <end position="448"/>
    </location>
</feature>
<evidence type="ECO:0000256" key="7">
    <source>
        <dbReference type="SAM" id="SignalP"/>
    </source>
</evidence>
<accession>A0ABM9AXF6</accession>
<dbReference type="Pfam" id="PF14322">
    <property type="entry name" value="SusD-like_3"/>
    <property type="match status" value="1"/>
</dbReference>
<protein>
    <submittedName>
        <fullName evidence="10">SusD-like protein P38</fullName>
    </submittedName>
</protein>
<dbReference type="PROSITE" id="PS50005">
    <property type="entry name" value="TPR"/>
    <property type="match status" value="1"/>
</dbReference>
<keyword evidence="3 7" id="KW-0732">Signal</keyword>
<organism evidence="10 11">
    <name type="scientific">Neolewinella maritima</name>
    <dbReference type="NCBI Taxonomy" id="1383882"/>
    <lineage>
        <taxon>Bacteria</taxon>
        <taxon>Pseudomonadati</taxon>
        <taxon>Bacteroidota</taxon>
        <taxon>Saprospiria</taxon>
        <taxon>Saprospirales</taxon>
        <taxon>Lewinellaceae</taxon>
        <taxon>Neolewinella</taxon>
    </lineage>
</organism>
<comment type="subcellular location">
    <subcellularLocation>
        <location evidence="1">Cell outer membrane</location>
    </subcellularLocation>
</comment>
<evidence type="ECO:0000259" key="9">
    <source>
        <dbReference type="Pfam" id="PF14322"/>
    </source>
</evidence>
<evidence type="ECO:0000313" key="11">
    <source>
        <dbReference type="Proteomes" id="UP000837803"/>
    </source>
</evidence>
<evidence type="ECO:0000256" key="1">
    <source>
        <dbReference type="ARBA" id="ARBA00004442"/>
    </source>
</evidence>
<evidence type="ECO:0000256" key="6">
    <source>
        <dbReference type="PROSITE-ProRule" id="PRU00339"/>
    </source>
</evidence>
<dbReference type="RefSeq" id="WP_238749576.1">
    <property type="nucleotide sequence ID" value="NZ_CAKLPZ010000001.1"/>
</dbReference>
<dbReference type="InterPro" id="IPR011990">
    <property type="entry name" value="TPR-like_helical_dom_sf"/>
</dbReference>
<keyword evidence="11" id="KW-1185">Reference proteome</keyword>
<feature type="domain" description="SusD-like N-terminal" evidence="9">
    <location>
        <begin position="49"/>
        <end position="212"/>
    </location>
</feature>
<feature type="repeat" description="TPR" evidence="6">
    <location>
        <begin position="207"/>
        <end position="240"/>
    </location>
</feature>
<evidence type="ECO:0000313" key="10">
    <source>
        <dbReference type="EMBL" id="CAH0999391.1"/>
    </source>
</evidence>
<sequence>MQSISFTKAAGGLLLLALTLATSCGDILDEQPFSQTSDAQFWQNNGDAASGVAAIYDAMQQTYRRNHYLWGEFRSDNFIASDRVSVTNEELVTNQLTQSNADVLRWNDLYQMIGRANLAIQKIPTIPNFTPQLLGEAHVLRAYAYFDAVRVWGRVPLYTEPVIGLGQDLTRPATEGDIIMREVVLPDLERAAELITSSGTEFRFTKAALWALQGDVFTYLKDYDRAKEALDKIIALNEYELVTDRESWSRLFLNDLNLGQFQEGPELIFSIRYDLLEDGNGASGNYALFFAGIPSFFISPTLERKWIEKFPVDSAAWVAKYPDFEPQETDEFGNTLFGDWRYFESREDRPIGEARAAKYTKINFSANDDQTNIPVYRYAGVLLLKALVENRLGNAAVAIELVNEVRTARQLPLVDAADYPDTESLELLVLDERQLELFAEGDRWWDLRATDRVRQALDTIATIPEGQLVFPIWEGHLIDNPNLTQNPGYIQ</sequence>
<keyword evidence="5" id="KW-0998">Cell outer membrane</keyword>
<comment type="similarity">
    <text evidence="2">Belongs to the SusD family.</text>
</comment>
<comment type="caution">
    <text evidence="10">The sequence shown here is derived from an EMBL/GenBank/DDBJ whole genome shotgun (WGS) entry which is preliminary data.</text>
</comment>
<dbReference type="Proteomes" id="UP000837803">
    <property type="component" value="Unassembled WGS sequence"/>
</dbReference>
<reference evidence="10" key="1">
    <citation type="submission" date="2021-12" db="EMBL/GenBank/DDBJ databases">
        <authorList>
            <person name="Rodrigo-Torres L."/>
            <person name="Arahal R. D."/>
            <person name="Lucena T."/>
        </authorList>
    </citation>
    <scope>NUCLEOTIDE SEQUENCE</scope>
    <source>
        <strain evidence="10">CECT 8419</strain>
    </source>
</reference>
<dbReference type="Pfam" id="PF07980">
    <property type="entry name" value="SusD_RagB"/>
    <property type="match status" value="1"/>
</dbReference>
<dbReference type="InterPro" id="IPR033985">
    <property type="entry name" value="SusD-like_N"/>
</dbReference>